<dbReference type="AlphaFoldDB" id="A0AAN8F0D3"/>
<protein>
    <recommendedName>
        <fullName evidence="1">BTB domain-containing protein</fullName>
    </recommendedName>
</protein>
<sequence>MEAINSSSSTPSTYQASATSVGGSSLLPSKYMQEKPVTILVGLARKKYYIFKNLLAAKSPYFAAQFKDCWDGQKDEVELLDATGGDFEVVVDWMHVGKLPTKLTQYTEHPEYDWDLAAQTYKLADKLMMPELQNEVLKNEASILASNNKSWHYSKLATLHTAELTHTPYYTFVLKSVVRRMMIDPDQSDRELQKYYSALESCPKVAMDVLASINRWNVKRWGDLRSDNLSEFLLPVANADDAPNNN</sequence>
<dbReference type="PROSITE" id="PS50097">
    <property type="entry name" value="BTB"/>
    <property type="match status" value="1"/>
</dbReference>
<dbReference type="Proteomes" id="UP001316803">
    <property type="component" value="Unassembled WGS sequence"/>
</dbReference>
<name>A0AAN8F0D3_9EURO</name>
<dbReference type="CDD" id="cd18186">
    <property type="entry name" value="BTB_POZ_ZBTB_KLHL-like"/>
    <property type="match status" value="1"/>
</dbReference>
<dbReference type="Gene3D" id="3.30.710.10">
    <property type="entry name" value="Potassium Channel Kv1.1, Chain A"/>
    <property type="match status" value="1"/>
</dbReference>
<accession>A0AAN8F0D3</accession>
<gene>
    <name evidence="2" type="ORF">OHC33_000970</name>
</gene>
<dbReference type="EMBL" id="JAKLMC020000002">
    <property type="protein sequence ID" value="KAK5957781.1"/>
    <property type="molecule type" value="Genomic_DNA"/>
</dbReference>
<keyword evidence="3" id="KW-1185">Reference proteome</keyword>
<dbReference type="SMART" id="SM00225">
    <property type="entry name" value="BTB"/>
    <property type="match status" value="1"/>
</dbReference>
<comment type="caution">
    <text evidence="2">The sequence shown here is derived from an EMBL/GenBank/DDBJ whole genome shotgun (WGS) entry which is preliminary data.</text>
</comment>
<evidence type="ECO:0000313" key="2">
    <source>
        <dbReference type="EMBL" id="KAK5957781.1"/>
    </source>
</evidence>
<dbReference type="InterPro" id="IPR011333">
    <property type="entry name" value="SKP1/BTB/POZ_sf"/>
</dbReference>
<feature type="domain" description="BTB" evidence="1">
    <location>
        <begin position="35"/>
        <end position="103"/>
    </location>
</feature>
<dbReference type="InterPro" id="IPR000210">
    <property type="entry name" value="BTB/POZ_dom"/>
</dbReference>
<dbReference type="PANTHER" id="PTHR47843">
    <property type="entry name" value="BTB DOMAIN-CONTAINING PROTEIN-RELATED"/>
    <property type="match status" value="1"/>
</dbReference>
<evidence type="ECO:0000259" key="1">
    <source>
        <dbReference type="PROSITE" id="PS50097"/>
    </source>
</evidence>
<dbReference type="SUPFAM" id="SSF54695">
    <property type="entry name" value="POZ domain"/>
    <property type="match status" value="1"/>
</dbReference>
<dbReference type="Pfam" id="PF00651">
    <property type="entry name" value="BTB"/>
    <property type="match status" value="1"/>
</dbReference>
<evidence type="ECO:0000313" key="3">
    <source>
        <dbReference type="Proteomes" id="UP001316803"/>
    </source>
</evidence>
<dbReference type="PANTHER" id="PTHR47843:SF2">
    <property type="entry name" value="BTB DOMAIN-CONTAINING PROTEIN"/>
    <property type="match status" value="1"/>
</dbReference>
<proteinExistence type="predicted"/>
<organism evidence="2 3">
    <name type="scientific">Knufia fluminis</name>
    <dbReference type="NCBI Taxonomy" id="191047"/>
    <lineage>
        <taxon>Eukaryota</taxon>
        <taxon>Fungi</taxon>
        <taxon>Dikarya</taxon>
        <taxon>Ascomycota</taxon>
        <taxon>Pezizomycotina</taxon>
        <taxon>Eurotiomycetes</taxon>
        <taxon>Chaetothyriomycetidae</taxon>
        <taxon>Chaetothyriales</taxon>
        <taxon>Trichomeriaceae</taxon>
        <taxon>Knufia</taxon>
    </lineage>
</organism>
<reference evidence="2 3" key="1">
    <citation type="submission" date="2022-12" db="EMBL/GenBank/DDBJ databases">
        <title>Genomic features and morphological characterization of a novel Knufia sp. strain isolated from spacecraft assembly facility.</title>
        <authorList>
            <person name="Teixeira M."/>
            <person name="Chander A.M."/>
            <person name="Stajich J.E."/>
            <person name="Venkateswaran K."/>
        </authorList>
    </citation>
    <scope>NUCLEOTIDE SEQUENCE [LARGE SCALE GENOMIC DNA]</scope>
    <source>
        <strain evidence="2 3">FJI-L2-BK-P2</strain>
    </source>
</reference>